<dbReference type="Pfam" id="PF11645">
    <property type="entry name" value="PDDEXK_5"/>
    <property type="match status" value="1"/>
</dbReference>
<protein>
    <recommendedName>
        <fullName evidence="1">PD(D/E)XK endonuclease domain-containing protein</fullName>
    </recommendedName>
</protein>
<evidence type="ECO:0000259" key="1">
    <source>
        <dbReference type="Pfam" id="PF11645"/>
    </source>
</evidence>
<dbReference type="Proteomes" id="UP000019249">
    <property type="component" value="Unassembled WGS sequence"/>
</dbReference>
<comment type="caution">
    <text evidence="2">The sequence shown here is derived from an EMBL/GenBank/DDBJ whole genome shotgun (WGS) entry which is preliminary data.</text>
</comment>
<dbReference type="Gene3D" id="3.40.1350.10">
    <property type="match status" value="1"/>
</dbReference>
<reference evidence="2 3" key="1">
    <citation type="journal article" date="2014" name="Int. J. Syst. Evol. Microbiol.">
        <title>Listeria floridensis sp. nov., Listeria aquatica sp. nov., Listeria cornellensis sp. nov., Listeria riparia sp. nov. and Listeria grandensis sp. nov., from agricultural and natural environments.</title>
        <authorList>
            <person name="den Bakker H.C."/>
            <person name="Warchocki S."/>
            <person name="Wright E.M."/>
            <person name="Allred A.F."/>
            <person name="Ahlstrom C."/>
            <person name="Manuel C.S."/>
            <person name="Stasiewicz M.J."/>
            <person name="Burrell A."/>
            <person name="Roof S."/>
            <person name="Strawn L."/>
            <person name="Fortes E.D."/>
            <person name="Nightingale K.K."/>
            <person name="Kephart D."/>
            <person name="Wiedmann M."/>
        </authorList>
    </citation>
    <scope>NUCLEOTIDE SEQUENCE [LARGE SCALE GENOMIC DNA]</scope>
    <source>
        <strain evidence="2 3">FSL S10-1187</strain>
    </source>
</reference>
<evidence type="ECO:0000313" key="3">
    <source>
        <dbReference type="Proteomes" id="UP000019249"/>
    </source>
</evidence>
<dbReference type="InterPro" id="IPR021671">
    <property type="entry name" value="PD(D/E)XK_Endonuc"/>
</dbReference>
<sequence>MAHLTAITGEVSELTAASLLLTELGWEVSRPIVPEAYDLLARNPKSGEYTRIQVKTIRRRKDRLNQPVVYASKNNGDAYTPDEVDYIIGVERQTAYMFKCRGKKEYWLSENNIENSVTQYKILGA</sequence>
<accession>A0ABP3ATJ0</accession>
<feature type="domain" description="PD(D/E)XK endonuclease" evidence="1">
    <location>
        <begin position="7"/>
        <end position="95"/>
    </location>
</feature>
<proteinExistence type="predicted"/>
<gene>
    <name evidence="2" type="ORF">MFLO_15810</name>
</gene>
<name>A0ABP3ATJ0_9LIST</name>
<keyword evidence="3" id="KW-1185">Reference proteome</keyword>
<dbReference type="RefSeq" id="WP_036098656.1">
    <property type="nucleotide sequence ID" value="NZ_AODF01000068.1"/>
</dbReference>
<evidence type="ECO:0000313" key="2">
    <source>
        <dbReference type="EMBL" id="EUJ23747.1"/>
    </source>
</evidence>
<dbReference type="EMBL" id="AODF01000068">
    <property type="protein sequence ID" value="EUJ23747.1"/>
    <property type="molecule type" value="Genomic_DNA"/>
</dbReference>
<dbReference type="InterPro" id="IPR011856">
    <property type="entry name" value="tRNA_endonuc-like_dom_sf"/>
</dbReference>
<organism evidence="2 3">
    <name type="scientific">Listeria floridensis FSL S10-1187</name>
    <dbReference type="NCBI Taxonomy" id="1265817"/>
    <lineage>
        <taxon>Bacteria</taxon>
        <taxon>Bacillati</taxon>
        <taxon>Bacillota</taxon>
        <taxon>Bacilli</taxon>
        <taxon>Bacillales</taxon>
        <taxon>Listeriaceae</taxon>
        <taxon>Listeria</taxon>
    </lineage>
</organism>